<reference evidence="1 2" key="1">
    <citation type="submission" date="2020-03" db="EMBL/GenBank/DDBJ databases">
        <authorList>
            <consortium name="Genoscope - CEA"/>
            <person name="William W."/>
        </authorList>
    </citation>
    <scope>NUCLEOTIDE SEQUENCE [LARGE SCALE GENOMIC DNA]</scope>
    <source>
        <strain evidence="2">DSM 16959</strain>
    </source>
</reference>
<dbReference type="OrthoDB" id="8560531at2"/>
<dbReference type="AlphaFoldDB" id="A0A6S6XY90"/>
<proteinExistence type="predicted"/>
<dbReference type="Proteomes" id="UP000515733">
    <property type="component" value="Chromosome"/>
</dbReference>
<dbReference type="InterPro" id="IPR022266">
    <property type="entry name" value="DtrJ-like"/>
</dbReference>
<dbReference type="RefSeq" id="WP_145769110.1">
    <property type="nucleotide sequence ID" value="NZ_LR778301.1"/>
</dbReference>
<dbReference type="EMBL" id="LR778301">
    <property type="protein sequence ID" value="CAB1369109.1"/>
    <property type="molecule type" value="Genomic_DNA"/>
</dbReference>
<evidence type="ECO:0008006" key="3">
    <source>
        <dbReference type="Google" id="ProtNLM"/>
    </source>
</evidence>
<dbReference type="KEGG" id="doe:DENOEST_1944"/>
<sequence length="204" mass="22794">MAKTADTGLSTFIAISAFILIVAVWVFIPPGVIRNAWTAERAEVYAMAGRGENAVYGRTFDDLQRSLAGDFRGYIRDAEAIGQGPLGNAGFSRWTQDRIMATWLWIGLIAYRLQVLMGWLLPGIPLMLAAYLDGHFVREIRKYSFVAQSPIRHKLGVRVMWMVLAGLAGWIVVPVPMPSLLAPMLIVAISYSLWLWVSNLQKRL</sequence>
<keyword evidence="2" id="KW-1185">Reference proteome</keyword>
<evidence type="ECO:0000313" key="1">
    <source>
        <dbReference type="EMBL" id="CAB1369109.1"/>
    </source>
</evidence>
<organism evidence="1 2">
    <name type="scientific">Denitratisoma oestradiolicum</name>
    <dbReference type="NCBI Taxonomy" id="311182"/>
    <lineage>
        <taxon>Bacteria</taxon>
        <taxon>Pseudomonadati</taxon>
        <taxon>Pseudomonadota</taxon>
        <taxon>Betaproteobacteria</taxon>
        <taxon>Nitrosomonadales</taxon>
        <taxon>Sterolibacteriaceae</taxon>
        <taxon>Denitratisoma</taxon>
    </lineage>
</organism>
<gene>
    <name evidence="1" type="ORF">DENOEST_1944</name>
</gene>
<evidence type="ECO:0000313" key="2">
    <source>
        <dbReference type="Proteomes" id="UP000515733"/>
    </source>
</evidence>
<dbReference type="Pfam" id="PF14348">
    <property type="entry name" value="DtrJ-like"/>
    <property type="match status" value="1"/>
</dbReference>
<accession>A0A6S6XY90</accession>
<name>A0A6S6XY90_9PROT</name>
<protein>
    <recommendedName>
        <fullName evidence="3">DUF4400 domain-containing protein</fullName>
    </recommendedName>
</protein>